<keyword evidence="2" id="KW-1003">Cell membrane</keyword>
<dbReference type="InterPro" id="IPR040423">
    <property type="entry name" value="PEA_transferase"/>
</dbReference>
<gene>
    <name evidence="8" type="ORF">FNE76_04185</name>
</gene>
<keyword evidence="9" id="KW-1185">Reference proteome</keyword>
<dbReference type="Gene3D" id="3.40.720.10">
    <property type="entry name" value="Alkaline Phosphatase, subunit A"/>
    <property type="match status" value="1"/>
</dbReference>
<reference evidence="8 9" key="3">
    <citation type="submission" date="2019-07" db="EMBL/GenBank/DDBJ databases">
        <authorList>
            <person name="Papic B."/>
        </authorList>
    </citation>
    <scope>NUCLEOTIDE SEQUENCE [LARGE SCALE GENOMIC DNA]</scope>
    <source>
        <strain evidence="8 9">L8b</strain>
    </source>
</reference>
<evidence type="ECO:0000256" key="2">
    <source>
        <dbReference type="ARBA" id="ARBA00022475"/>
    </source>
</evidence>
<dbReference type="PANTHER" id="PTHR30443:SF2">
    <property type="entry name" value="PHOSPHOETHANOLAMINE TRANSFERASE EPTC"/>
    <property type="match status" value="1"/>
</dbReference>
<dbReference type="PANTHER" id="PTHR30443">
    <property type="entry name" value="INNER MEMBRANE PROTEIN"/>
    <property type="match status" value="1"/>
</dbReference>
<reference evidence="8 9" key="2">
    <citation type="submission" date="2019-07" db="EMBL/GenBank/DDBJ databases">
        <title>Helicobacter labacensis sp. nov., Helicobacter mehlei sp. nov. and Helicobacter vulpis sp. nov., isolated from gastric mucosa of red fox (Vulpis vulpis).</title>
        <authorList>
            <person name="Kusar D."/>
            <person name="Gruntar I."/>
            <person name="Pate M."/>
            <person name="Zajc U."/>
            <person name="Ocepek M."/>
        </authorList>
    </citation>
    <scope>NUCLEOTIDE SEQUENCE [LARGE SCALE GENOMIC DNA]</scope>
    <source>
        <strain evidence="8 9">L8b</strain>
    </source>
</reference>
<dbReference type="SUPFAM" id="SSF53649">
    <property type="entry name" value="Alkaline phosphatase-like"/>
    <property type="match status" value="1"/>
</dbReference>
<feature type="domain" description="Sulfatase N-terminal" evidence="7">
    <location>
        <begin position="12"/>
        <end position="243"/>
    </location>
</feature>
<evidence type="ECO:0000256" key="5">
    <source>
        <dbReference type="ARBA" id="ARBA00022989"/>
    </source>
</evidence>
<dbReference type="InterPro" id="IPR017850">
    <property type="entry name" value="Alkaline_phosphatase_core_sf"/>
</dbReference>
<organism evidence="8 9">
    <name type="scientific">Helicobacter mehlei</name>
    <dbReference type="NCBI Taxonomy" id="2316080"/>
    <lineage>
        <taxon>Bacteria</taxon>
        <taxon>Pseudomonadati</taxon>
        <taxon>Campylobacterota</taxon>
        <taxon>Epsilonproteobacteria</taxon>
        <taxon>Campylobacterales</taxon>
        <taxon>Helicobacteraceae</taxon>
        <taxon>Helicobacter</taxon>
    </lineage>
</organism>
<dbReference type="EMBL" id="VKGC01000007">
    <property type="protein sequence ID" value="TSA84773.1"/>
    <property type="molecule type" value="Genomic_DNA"/>
</dbReference>
<accession>A0A553UX37</accession>
<dbReference type="InterPro" id="IPR058130">
    <property type="entry name" value="PEA_transf_C"/>
</dbReference>
<dbReference type="InterPro" id="IPR000917">
    <property type="entry name" value="Sulfatase_N"/>
</dbReference>
<evidence type="ECO:0000256" key="6">
    <source>
        <dbReference type="ARBA" id="ARBA00023136"/>
    </source>
</evidence>
<evidence type="ECO:0000313" key="9">
    <source>
        <dbReference type="Proteomes" id="UP000319322"/>
    </source>
</evidence>
<dbReference type="GO" id="GO:0016776">
    <property type="term" value="F:phosphotransferase activity, phosphate group as acceptor"/>
    <property type="evidence" value="ECO:0007669"/>
    <property type="project" value="TreeGrafter"/>
</dbReference>
<dbReference type="GO" id="GO:0005886">
    <property type="term" value="C:plasma membrane"/>
    <property type="evidence" value="ECO:0007669"/>
    <property type="project" value="UniProtKB-SubCell"/>
</dbReference>
<keyword evidence="4" id="KW-0812">Transmembrane</keyword>
<keyword evidence="5" id="KW-1133">Transmembrane helix</keyword>
<dbReference type="AlphaFoldDB" id="A0A553UX37"/>
<evidence type="ECO:0000256" key="4">
    <source>
        <dbReference type="ARBA" id="ARBA00022692"/>
    </source>
</evidence>
<sequence>MSAFSNTEANFQVLLNYSDTENAKIPWYRQKDLGGVFKLAGYQTFWLDNQYPARSSSATELLPRRFGVVLWTSSFNTDDMSLLDLFNTKVHPKLDAKNLIVFHLMGSHLLYKDRFPLSFAKFTPKDIPYQGLHVQNDKDKQIIADYVNSLYYTDHVLGEIFKLFQDKDAIIVYLSDHAQDIFESSNTYGHKCSNFGVEIPFVIYVTDTFKQKHPDKVKAIAEAINKPFMSDDLIHSLLPIVGIHTKDNLESKNLFSPQFDIKRKRIYCGDQIYKHN</sequence>
<dbReference type="Pfam" id="PF00884">
    <property type="entry name" value="Sulfatase"/>
    <property type="match status" value="1"/>
</dbReference>
<reference evidence="9" key="1">
    <citation type="submission" date="2019-07" db="EMBL/GenBank/DDBJ databases">
        <title>Helicobacter labacensis sp. nov., Helicobacter mehlei sp. nov. and Helicobacter vulpis sp. nov., isolated from gastric mucosa of red fox (Vulpis vulpis).</title>
        <authorList>
            <person name="Papic B."/>
        </authorList>
    </citation>
    <scope>NUCLEOTIDE SEQUENCE [LARGE SCALE GENOMIC DNA]</scope>
    <source>
        <strain evidence="9">L8b</strain>
    </source>
</reference>
<protein>
    <submittedName>
        <fullName evidence="8">Phosphoethanolamine transferase</fullName>
    </submittedName>
</protein>
<dbReference type="CDD" id="cd16017">
    <property type="entry name" value="LptA"/>
    <property type="match status" value="1"/>
</dbReference>
<comment type="subcellular location">
    <subcellularLocation>
        <location evidence="1">Cell membrane</location>
        <topology evidence="1">Multi-pass membrane protein</topology>
    </subcellularLocation>
</comment>
<dbReference type="Proteomes" id="UP000319322">
    <property type="component" value="Unassembled WGS sequence"/>
</dbReference>
<name>A0A553UX37_9HELI</name>
<keyword evidence="6" id="KW-0472">Membrane</keyword>
<evidence type="ECO:0000256" key="3">
    <source>
        <dbReference type="ARBA" id="ARBA00022679"/>
    </source>
</evidence>
<dbReference type="RefSeq" id="WP_143928389.1">
    <property type="nucleotide sequence ID" value="NZ_VKGC01000007.1"/>
</dbReference>
<keyword evidence="3 8" id="KW-0808">Transferase</keyword>
<proteinExistence type="predicted"/>
<dbReference type="GO" id="GO:0009244">
    <property type="term" value="P:lipopolysaccharide core region biosynthetic process"/>
    <property type="evidence" value="ECO:0007669"/>
    <property type="project" value="TreeGrafter"/>
</dbReference>
<evidence type="ECO:0000259" key="7">
    <source>
        <dbReference type="Pfam" id="PF00884"/>
    </source>
</evidence>
<comment type="caution">
    <text evidence="8">The sequence shown here is derived from an EMBL/GenBank/DDBJ whole genome shotgun (WGS) entry which is preliminary data.</text>
</comment>
<evidence type="ECO:0000256" key="1">
    <source>
        <dbReference type="ARBA" id="ARBA00004651"/>
    </source>
</evidence>
<evidence type="ECO:0000313" key="8">
    <source>
        <dbReference type="EMBL" id="TSA84773.1"/>
    </source>
</evidence>